<feature type="transmembrane region" description="Helical" evidence="9">
    <location>
        <begin position="57"/>
        <end position="74"/>
    </location>
</feature>
<dbReference type="InterPro" id="IPR004477">
    <property type="entry name" value="ComEC_N"/>
</dbReference>
<comment type="catalytic activity">
    <reaction evidence="8">
        <text>3',5'-cyclic UMP + H2O = UMP + H(+)</text>
        <dbReference type="Rhea" id="RHEA:70575"/>
        <dbReference type="ChEBI" id="CHEBI:15377"/>
        <dbReference type="ChEBI" id="CHEBI:15378"/>
        <dbReference type="ChEBI" id="CHEBI:57865"/>
        <dbReference type="ChEBI" id="CHEBI:184387"/>
    </reaction>
    <physiologicalReaction direction="left-to-right" evidence="8">
        <dbReference type="Rhea" id="RHEA:70576"/>
    </physiologicalReaction>
</comment>
<evidence type="ECO:0000313" key="11">
    <source>
        <dbReference type="EMBL" id="SDI67634.1"/>
    </source>
</evidence>
<feature type="transmembrane region" description="Helical" evidence="9">
    <location>
        <begin position="506"/>
        <end position="523"/>
    </location>
</feature>
<evidence type="ECO:0000256" key="1">
    <source>
        <dbReference type="ARBA" id="ARBA00004651"/>
    </source>
</evidence>
<evidence type="ECO:0000313" key="12">
    <source>
        <dbReference type="Proteomes" id="UP000182836"/>
    </source>
</evidence>
<evidence type="ECO:0000256" key="4">
    <source>
        <dbReference type="ARBA" id="ARBA00022989"/>
    </source>
</evidence>
<keyword evidence="5 9" id="KW-0472">Membrane</keyword>
<dbReference type="GO" id="GO:0005886">
    <property type="term" value="C:plasma membrane"/>
    <property type="evidence" value="ECO:0007669"/>
    <property type="project" value="UniProtKB-SubCell"/>
</dbReference>
<evidence type="ECO:0000256" key="2">
    <source>
        <dbReference type="ARBA" id="ARBA00022475"/>
    </source>
</evidence>
<dbReference type="InterPro" id="IPR052159">
    <property type="entry name" value="Competence_DNA_uptake"/>
</dbReference>
<comment type="function">
    <text evidence="7">Counteracts the endogenous Pycsar antiviral defense system. Phosphodiesterase that enables metal-dependent hydrolysis of host cyclic nucleotide Pycsar defense signals such as cCMP and cUMP.</text>
</comment>
<dbReference type="PANTHER" id="PTHR30619:SF1">
    <property type="entry name" value="RECOMBINATION PROTEIN 2"/>
    <property type="match status" value="1"/>
</dbReference>
<dbReference type="InterPro" id="IPR001279">
    <property type="entry name" value="Metallo-B-lactamas"/>
</dbReference>
<dbReference type="InterPro" id="IPR036866">
    <property type="entry name" value="RibonucZ/Hydroxyglut_hydro"/>
</dbReference>
<dbReference type="CDD" id="cd07731">
    <property type="entry name" value="ComA-like_MBL-fold"/>
    <property type="match status" value="1"/>
</dbReference>
<feature type="transmembrane region" description="Helical" evidence="9">
    <location>
        <begin position="251"/>
        <end position="274"/>
    </location>
</feature>
<dbReference type="Pfam" id="PF00753">
    <property type="entry name" value="Lactamase_B"/>
    <property type="match status" value="1"/>
</dbReference>
<dbReference type="InterPro" id="IPR025405">
    <property type="entry name" value="DUF4131"/>
</dbReference>
<dbReference type="Pfam" id="PF13567">
    <property type="entry name" value="DUF4131"/>
    <property type="match status" value="1"/>
</dbReference>
<protein>
    <submittedName>
        <fullName evidence="11">Competence protein ComEC</fullName>
    </submittedName>
</protein>
<evidence type="ECO:0000259" key="10">
    <source>
        <dbReference type="SMART" id="SM00849"/>
    </source>
</evidence>
<dbReference type="PANTHER" id="PTHR30619">
    <property type="entry name" value="DNA INTERNALIZATION/COMPETENCE PROTEIN COMEC/REC2"/>
    <property type="match status" value="1"/>
</dbReference>
<dbReference type="SMART" id="SM00849">
    <property type="entry name" value="Lactamase_B"/>
    <property type="match status" value="1"/>
</dbReference>
<dbReference type="SUPFAM" id="SSF56281">
    <property type="entry name" value="Metallo-hydrolase/oxidoreductase"/>
    <property type="match status" value="1"/>
</dbReference>
<evidence type="ECO:0000256" key="9">
    <source>
        <dbReference type="SAM" id="Phobius"/>
    </source>
</evidence>
<comment type="subcellular location">
    <subcellularLocation>
        <location evidence="1">Cell membrane</location>
        <topology evidence="1">Multi-pass membrane protein</topology>
    </subcellularLocation>
</comment>
<evidence type="ECO:0000256" key="6">
    <source>
        <dbReference type="ARBA" id="ARBA00034221"/>
    </source>
</evidence>
<reference evidence="11 12" key="1">
    <citation type="submission" date="2016-10" db="EMBL/GenBank/DDBJ databases">
        <authorList>
            <person name="de Groot N.N."/>
        </authorList>
    </citation>
    <scope>NUCLEOTIDE SEQUENCE [LARGE SCALE GENOMIC DNA]</scope>
    <source>
        <strain evidence="11 12">DSM 2895</strain>
    </source>
</reference>
<keyword evidence="3 9" id="KW-0812">Transmembrane</keyword>
<dbReference type="NCBIfam" id="TIGR00361">
    <property type="entry name" value="ComEC_Rec2"/>
    <property type="match status" value="1"/>
</dbReference>
<organism evidence="11 12">
    <name type="scientific">Aneurinibacillus migulanus</name>
    <name type="common">Bacillus migulanus</name>
    <dbReference type="NCBI Taxonomy" id="47500"/>
    <lineage>
        <taxon>Bacteria</taxon>
        <taxon>Bacillati</taxon>
        <taxon>Bacillota</taxon>
        <taxon>Bacilli</taxon>
        <taxon>Bacillales</taxon>
        <taxon>Paenibacillaceae</taxon>
        <taxon>Aneurinibacillus group</taxon>
        <taxon>Aneurinibacillus</taxon>
    </lineage>
</organism>
<dbReference type="InterPro" id="IPR035681">
    <property type="entry name" value="ComA-like_MBL"/>
</dbReference>
<proteinExistence type="predicted"/>
<dbReference type="Proteomes" id="UP000182836">
    <property type="component" value="Unassembled WGS sequence"/>
</dbReference>
<feature type="transmembrane region" description="Helical" evidence="9">
    <location>
        <begin position="413"/>
        <end position="433"/>
    </location>
</feature>
<comment type="catalytic activity">
    <reaction evidence="6">
        <text>3',5'-cyclic CMP + H2O = CMP + H(+)</text>
        <dbReference type="Rhea" id="RHEA:72675"/>
        <dbReference type="ChEBI" id="CHEBI:15377"/>
        <dbReference type="ChEBI" id="CHEBI:15378"/>
        <dbReference type="ChEBI" id="CHEBI:58003"/>
        <dbReference type="ChEBI" id="CHEBI:60377"/>
    </reaction>
    <physiologicalReaction direction="left-to-right" evidence="6">
        <dbReference type="Rhea" id="RHEA:72676"/>
    </physiologicalReaction>
</comment>
<name>A0A1G8MI97_ANEMI</name>
<feature type="transmembrane region" description="Helical" evidence="9">
    <location>
        <begin position="440"/>
        <end position="456"/>
    </location>
</feature>
<dbReference type="AlphaFoldDB" id="A0A1G8MI97"/>
<feature type="transmembrane region" description="Helical" evidence="9">
    <location>
        <begin position="381"/>
        <end position="401"/>
    </location>
</feature>
<keyword evidence="4 9" id="KW-1133">Transmembrane helix</keyword>
<feature type="transmembrane region" description="Helical" evidence="9">
    <location>
        <begin position="476"/>
        <end position="494"/>
    </location>
</feature>
<dbReference type="EMBL" id="FNED01000006">
    <property type="protein sequence ID" value="SDI67634.1"/>
    <property type="molecule type" value="Genomic_DNA"/>
</dbReference>
<evidence type="ECO:0000256" key="3">
    <source>
        <dbReference type="ARBA" id="ARBA00022692"/>
    </source>
</evidence>
<dbReference type="Gene3D" id="3.60.15.10">
    <property type="entry name" value="Ribonuclease Z/Hydroxyacylglutathione hydrolase-like"/>
    <property type="match status" value="1"/>
</dbReference>
<evidence type="ECO:0000256" key="7">
    <source>
        <dbReference type="ARBA" id="ARBA00034301"/>
    </source>
</evidence>
<gene>
    <name evidence="11" type="ORF">SAMN04487909_106127</name>
</gene>
<feature type="transmembrane region" description="Helical" evidence="9">
    <location>
        <begin position="31"/>
        <end position="48"/>
    </location>
</feature>
<feature type="domain" description="Metallo-beta-lactamase" evidence="10">
    <location>
        <begin position="537"/>
        <end position="750"/>
    </location>
</feature>
<dbReference type="NCBIfam" id="TIGR00360">
    <property type="entry name" value="ComEC_N-term"/>
    <property type="match status" value="1"/>
</dbReference>
<accession>A0A1G8MI97</accession>
<sequence length="802" mass="90039">MMRQRTLLVYSLYMLGGLICASQFVHSVRAGLGLLLLTTVLGIFPLYLRKEVFPRSLVLIGLVFLYVGFIYYIWTDQRNISLLPEAANVTFTGRIESAVIFDGNQCKFILRLDRLDSKELLRPEQVQTTLYFRDKASRNEAEKVLGYGTELTGPIELTIPASPTNPESFDYPAYLHWQRIHRLGKIMDMRSLSYQEAKLNFTGTMMSSQRWLADRAFTLFTPETAGLLAGMLLGAVDDIDPDVYGTFSSLGLTHIIAISGQHITLLSAGLLYVLRLCGVTKRRAYIMTALFLPLYVIMSGSSASAVRALVMGEFVLLALLVGRLKDGWNLLGAAFLLMIGYDPYYIHNVGFQLSYLVTFGLLVFVPPIMNKYTFVPLAIRSLSAITIAATLVSFPLTIYYFHIYSFLSPLINFLFVPFVSILVAPLAVVSIILGSVHPALGFLTSKVVDILLLPALRLLRIIEQDYSLRFAFESPSLWWMVGYLCWLIFLTAWLYDRITFNWKTKICLVLFPVLLFGMLFFSWPKKEVVVTFLDVGQGDAIVIETPGRTVLIDGGGPPLRFGEQLWEKRREPFNPVKSTVVPFLHAKGISSLDLVVMTHGDSDHIGGISYLLEHMPVRQVLVNGLAARTEIEKKVNELLHYKRIPIMEAKQGQVWNEEPGIVWRVLNPVRTFSPEGEDNAYSVVLWLEAYGSTFLFTGDLEQEGEMRLLHEKAVGPVDVLKVGHHGSRTSTSKPWVEALSPRLSVISAGKKNRYGHPHREVIERLTTNGSVILRTDRCGAAVVRVREGALTYKTIESTIGCR</sequence>
<feature type="transmembrane region" description="Helical" evidence="9">
    <location>
        <begin position="352"/>
        <end position="369"/>
    </location>
</feature>
<dbReference type="GO" id="GO:0030420">
    <property type="term" value="P:establishment of competence for transformation"/>
    <property type="evidence" value="ECO:0007669"/>
    <property type="project" value="InterPro"/>
</dbReference>
<evidence type="ECO:0000256" key="5">
    <source>
        <dbReference type="ARBA" id="ARBA00023136"/>
    </source>
</evidence>
<keyword evidence="2" id="KW-1003">Cell membrane</keyword>
<dbReference type="Pfam" id="PF03772">
    <property type="entry name" value="Competence"/>
    <property type="match status" value="1"/>
</dbReference>
<feature type="transmembrane region" description="Helical" evidence="9">
    <location>
        <begin position="7"/>
        <end position="25"/>
    </location>
</feature>
<dbReference type="InterPro" id="IPR004797">
    <property type="entry name" value="Competence_ComEC/Rec2"/>
</dbReference>
<evidence type="ECO:0000256" key="8">
    <source>
        <dbReference type="ARBA" id="ARBA00048505"/>
    </source>
</evidence>